<keyword evidence="3" id="KW-0804">Transcription</keyword>
<keyword evidence="1" id="KW-0805">Transcription regulation</keyword>
<dbReference type="GO" id="GO:0003700">
    <property type="term" value="F:DNA-binding transcription factor activity"/>
    <property type="evidence" value="ECO:0007669"/>
    <property type="project" value="InterPro"/>
</dbReference>
<dbReference type="InterPro" id="IPR009057">
    <property type="entry name" value="Homeodomain-like_sf"/>
</dbReference>
<keyword evidence="4" id="KW-1133">Transmembrane helix</keyword>
<protein>
    <submittedName>
        <fullName evidence="6">Cache domain-containing protein</fullName>
    </submittedName>
</protein>
<dbReference type="EMBL" id="FNJU01000008">
    <property type="protein sequence ID" value="SDP84189.1"/>
    <property type="molecule type" value="Genomic_DNA"/>
</dbReference>
<dbReference type="AlphaFoldDB" id="A0A1H0W097"/>
<proteinExistence type="predicted"/>
<dbReference type="InterPro" id="IPR018060">
    <property type="entry name" value="HTH_AraC"/>
</dbReference>
<evidence type="ECO:0000259" key="5">
    <source>
        <dbReference type="PROSITE" id="PS01124"/>
    </source>
</evidence>
<dbReference type="OrthoDB" id="1975037at2"/>
<evidence type="ECO:0000256" key="1">
    <source>
        <dbReference type="ARBA" id="ARBA00023015"/>
    </source>
</evidence>
<organism evidence="6 7">
    <name type="scientific">Litchfieldia salsa</name>
    <dbReference type="NCBI Taxonomy" id="930152"/>
    <lineage>
        <taxon>Bacteria</taxon>
        <taxon>Bacillati</taxon>
        <taxon>Bacillota</taxon>
        <taxon>Bacilli</taxon>
        <taxon>Bacillales</taxon>
        <taxon>Bacillaceae</taxon>
        <taxon>Litchfieldia</taxon>
    </lineage>
</organism>
<feature type="transmembrane region" description="Helical" evidence="4">
    <location>
        <begin position="20"/>
        <end position="43"/>
    </location>
</feature>
<evidence type="ECO:0000256" key="4">
    <source>
        <dbReference type="SAM" id="Phobius"/>
    </source>
</evidence>
<dbReference type="PROSITE" id="PS01124">
    <property type="entry name" value="HTH_ARAC_FAMILY_2"/>
    <property type="match status" value="1"/>
</dbReference>
<keyword evidence="7" id="KW-1185">Reference proteome</keyword>
<keyword evidence="4" id="KW-0472">Membrane</keyword>
<dbReference type="RefSeq" id="WP_090856415.1">
    <property type="nucleotide sequence ID" value="NZ_FNJU01000008.1"/>
</dbReference>
<gene>
    <name evidence="6" type="ORF">SAMN05216565_108150</name>
</gene>
<reference evidence="7" key="1">
    <citation type="submission" date="2016-10" db="EMBL/GenBank/DDBJ databases">
        <authorList>
            <person name="Varghese N."/>
            <person name="Submissions S."/>
        </authorList>
    </citation>
    <scope>NUCLEOTIDE SEQUENCE [LARGE SCALE GENOMIC DNA]</scope>
    <source>
        <strain evidence="7">IBRC-M10078</strain>
    </source>
</reference>
<dbReference type="SUPFAM" id="SSF46689">
    <property type="entry name" value="Homeodomain-like"/>
    <property type="match status" value="1"/>
</dbReference>
<dbReference type="InterPro" id="IPR018062">
    <property type="entry name" value="HTH_AraC-typ_CS"/>
</dbReference>
<dbReference type="Pfam" id="PF12833">
    <property type="entry name" value="HTH_18"/>
    <property type="match status" value="1"/>
</dbReference>
<evidence type="ECO:0000256" key="2">
    <source>
        <dbReference type="ARBA" id="ARBA00023125"/>
    </source>
</evidence>
<feature type="transmembrane region" description="Helical" evidence="4">
    <location>
        <begin position="307"/>
        <end position="327"/>
    </location>
</feature>
<dbReference type="SMART" id="SM00342">
    <property type="entry name" value="HTH_ARAC"/>
    <property type="match status" value="1"/>
</dbReference>
<name>A0A1H0W097_9BACI</name>
<dbReference type="Gene3D" id="3.30.450.20">
    <property type="entry name" value="PAS domain"/>
    <property type="match status" value="1"/>
</dbReference>
<keyword evidence="2" id="KW-0238">DNA-binding</keyword>
<feature type="domain" description="HTH araC/xylS-type" evidence="5">
    <location>
        <begin position="674"/>
        <end position="773"/>
    </location>
</feature>
<evidence type="ECO:0000256" key="3">
    <source>
        <dbReference type="ARBA" id="ARBA00023163"/>
    </source>
</evidence>
<evidence type="ECO:0000313" key="7">
    <source>
        <dbReference type="Proteomes" id="UP000199159"/>
    </source>
</evidence>
<keyword evidence="4" id="KW-0812">Transmembrane</keyword>
<dbReference type="GO" id="GO:0043565">
    <property type="term" value="F:sequence-specific DNA binding"/>
    <property type="evidence" value="ECO:0007669"/>
    <property type="project" value="InterPro"/>
</dbReference>
<dbReference type="Gene3D" id="1.10.10.60">
    <property type="entry name" value="Homeodomain-like"/>
    <property type="match status" value="2"/>
</dbReference>
<dbReference type="PROSITE" id="PS00041">
    <property type="entry name" value="HTH_ARAC_FAMILY_1"/>
    <property type="match status" value="1"/>
</dbReference>
<dbReference type="PANTHER" id="PTHR43280:SF10">
    <property type="entry name" value="REGULATORY PROTEIN POCR"/>
    <property type="match status" value="1"/>
</dbReference>
<evidence type="ECO:0000313" key="6">
    <source>
        <dbReference type="EMBL" id="SDP84189.1"/>
    </source>
</evidence>
<accession>A0A1H0W097</accession>
<dbReference type="Proteomes" id="UP000199159">
    <property type="component" value="Unassembled WGS sequence"/>
</dbReference>
<dbReference type="STRING" id="930152.SAMN05216565_108150"/>
<dbReference type="PANTHER" id="PTHR43280">
    <property type="entry name" value="ARAC-FAMILY TRANSCRIPTIONAL REGULATOR"/>
    <property type="match status" value="1"/>
</dbReference>
<sequence>MLGCKRFILKGKMNETPKTVYVKLLISYLVVLLLPVIIGLLLFDRVESIMVKNATESNTTMLEQVRLVLDNRFEEAEQLSLQVSLDQRLNHLMTNQQTVSNYEYINFIKELKKYQTVSTDIDDYYIYFAESDVLLSSTMKTNSSLFFNHIKNYENSTYDEIMSKLSRFHMRDYFPSEKVNMLSGEKNIITLVQSLPYGEVKEVKGVLMVHIDEKQIREMLQQLEGLNQGVIYIADENKEIMMSTSDYEGAFEGIKPLLNKKEGSFEKEIGEQAMIASYTTSEKNGWTYVSLVPREIVLSGVNYVKSWAYGLLILFIVIGIVVSYYLAMRNYRPIREVVNTVIGHNRPKGNFSNEMDLIKESIVSSINKQSQLHRIVAQQEPVIRSNFILRVIRGQVDIAAMPTKELDVMGVSFHSDFFSVMIIQVDKYCQFTKENMDTQWVLTRFIISNLSEELFADNGYTIEIERDKLIILNNHPNDTVSEKTKQLNRVKELNDILMERFGIKVSVAISQIHQGLNKVSECYGEAIMALDYRVIKGPSSIIFYNDIKNNSGYDYHYPVETEVQILNFARNGDRENVEKLLNQVFINNVQQEMTPEISKCLSYDLVSTWVKLLSHLSIEDKKRFIDMHQPFKVISECNTVEELQEKIKCLYHNFCHEIQENQSNQSSQGERLYKEITIFIEEKYHDNMLSLGMIADHFGMNSSYLSTFFKKQGGLTITDFITKVRIEESKNLLPNRKLTISEIATKVGYANSVGLIRVFKKVEGVTPGQYREIS</sequence>